<comment type="caution">
    <text evidence="1">The sequence shown here is derived from an EMBL/GenBank/DDBJ whole genome shotgun (WGS) entry which is preliminary data.</text>
</comment>
<dbReference type="AlphaFoldDB" id="A0AAW1SEI2"/>
<protein>
    <submittedName>
        <fullName evidence="1">Uncharacterized protein</fullName>
    </submittedName>
</protein>
<evidence type="ECO:0000313" key="1">
    <source>
        <dbReference type="EMBL" id="KAK9844250.1"/>
    </source>
</evidence>
<reference evidence="1 2" key="1">
    <citation type="journal article" date="2024" name="Nat. Commun.">
        <title>Phylogenomics reveals the evolutionary origins of lichenization in chlorophyte algae.</title>
        <authorList>
            <person name="Puginier C."/>
            <person name="Libourel C."/>
            <person name="Otte J."/>
            <person name="Skaloud P."/>
            <person name="Haon M."/>
            <person name="Grisel S."/>
            <person name="Petersen M."/>
            <person name="Berrin J.G."/>
            <person name="Delaux P.M."/>
            <person name="Dal Grande F."/>
            <person name="Keller J."/>
        </authorList>
    </citation>
    <scope>NUCLEOTIDE SEQUENCE [LARGE SCALE GENOMIC DNA]</scope>
    <source>
        <strain evidence="1 2">SAG 2523</strain>
    </source>
</reference>
<gene>
    <name evidence="1" type="ORF">WJX84_008074</name>
</gene>
<organism evidence="1 2">
    <name type="scientific">Apatococcus fuscideae</name>
    <dbReference type="NCBI Taxonomy" id="2026836"/>
    <lineage>
        <taxon>Eukaryota</taxon>
        <taxon>Viridiplantae</taxon>
        <taxon>Chlorophyta</taxon>
        <taxon>core chlorophytes</taxon>
        <taxon>Trebouxiophyceae</taxon>
        <taxon>Chlorellales</taxon>
        <taxon>Chlorellaceae</taxon>
        <taxon>Apatococcus</taxon>
    </lineage>
</organism>
<dbReference type="Proteomes" id="UP001485043">
    <property type="component" value="Unassembled WGS sequence"/>
</dbReference>
<name>A0AAW1SEI2_9CHLO</name>
<keyword evidence="2" id="KW-1185">Reference proteome</keyword>
<sequence>MCCGHCSIMGSSAFISPSLGHPIPARGTHRTRGDRLKGQAANTLLSAALLPPADFWPYEVLTHPVTFVFLVACRQRSPREASTLLSREKESMTAEQQQAEYNARLKVIRIEASRKAAEEARRHQLRQRALDHMQPASHEFQQQPVPAAVLRKAQTPPGNQYLAGLATFLASLLAWLQAMWQRLVQTVTGLSRSRFSPSSV</sequence>
<evidence type="ECO:0000313" key="2">
    <source>
        <dbReference type="Proteomes" id="UP001485043"/>
    </source>
</evidence>
<proteinExistence type="predicted"/>
<dbReference type="EMBL" id="JALJOV010001644">
    <property type="protein sequence ID" value="KAK9844250.1"/>
    <property type="molecule type" value="Genomic_DNA"/>
</dbReference>
<accession>A0AAW1SEI2</accession>